<proteinExistence type="predicted"/>
<feature type="signal peptide" evidence="4">
    <location>
        <begin position="1"/>
        <end position="31"/>
    </location>
</feature>
<dbReference type="CDD" id="cd00130">
    <property type="entry name" value="PAS"/>
    <property type="match status" value="1"/>
</dbReference>
<evidence type="ECO:0000313" key="6">
    <source>
        <dbReference type="EMBL" id="GGW81659.1"/>
    </source>
</evidence>
<feature type="region of interest" description="Disordered" evidence="2">
    <location>
        <begin position="85"/>
        <end position="115"/>
    </location>
</feature>
<dbReference type="SMART" id="SM00091">
    <property type="entry name" value="PAS"/>
    <property type="match status" value="1"/>
</dbReference>
<comment type="caution">
    <text evidence="6">The sequence shown here is derived from an EMBL/GenBank/DDBJ whole genome shotgun (WGS) entry which is preliminary data.</text>
</comment>
<dbReference type="GO" id="GO:0000796">
    <property type="term" value="C:condensin complex"/>
    <property type="evidence" value="ECO:0007669"/>
    <property type="project" value="TreeGrafter"/>
</dbReference>
<evidence type="ECO:0000256" key="2">
    <source>
        <dbReference type="SAM" id="MobiDB-lite"/>
    </source>
</evidence>
<reference evidence="6" key="1">
    <citation type="journal article" date="2014" name="Int. J. Syst. Evol. Microbiol.">
        <title>Complete genome sequence of Corynebacterium casei LMG S-19264T (=DSM 44701T), isolated from a smear-ripened cheese.</title>
        <authorList>
            <consortium name="US DOE Joint Genome Institute (JGI-PGF)"/>
            <person name="Walter F."/>
            <person name="Albersmeier A."/>
            <person name="Kalinowski J."/>
            <person name="Ruckert C."/>
        </authorList>
    </citation>
    <scope>NUCLEOTIDE SEQUENCE</scope>
    <source>
        <strain evidence="6">KCTC 22164</strain>
    </source>
</reference>
<reference evidence="6" key="2">
    <citation type="submission" date="2020-09" db="EMBL/GenBank/DDBJ databases">
        <authorList>
            <person name="Sun Q."/>
            <person name="Kim S."/>
        </authorList>
    </citation>
    <scope>NUCLEOTIDE SEQUENCE</scope>
    <source>
        <strain evidence="6">KCTC 22164</strain>
    </source>
</reference>
<sequence length="855" mass="96018">MACCHSSRQFFFRTLCFISALLLSPATYALSDVVAQQNPHNVAALIYGLLGLLALFLITPVVQFYVGAVRASNHRQALSQHARALAEEQSEQTAVTPGDQTEKPERTMPSPPLQNVVDDSPVGVCRLNGQYEIISANHSLVTRLNYQESDLRKGDIFKLFADADTAERCARLLQSQQRLAGEHVEFITRDGDSLPVELTVERLADGHEEYICWIVNYSDEQFQYDKFNSLLENSGLPVGILTKQGFVKLNKNAYKFLQVESEVRLQGLSLQSLSINHSKEKADELASLVDTVMQKGGVSSLPWSHKINGETVPCEITLVPLYKAHQLDSLMCVWTDLRELHQASELLKTTSSELQALRLEKAQSQTQTLQQLRKTETELEQTQALLTQLQQDHGIATDRVKALELKLSERNRQADASSDTPATDAKQTLRSADTTITSQETALRERDKKIAAMTLSLEAEQRQISALQSQITGLKSALHKKQQENELLDYQLDRLEAEQENATDFIRRLTQQLNVQRKSAQQLNTAQTKDSATTTIQTLRGQLDAVMADSLKEKQQLLEAKAKVDADLASTKAALNKTQKHARELMASCEQHQADNKQHTDLIDTLMSQLTALKDDVRQQAQTASEHGQNAELQALQRALNERQAELDRTKTELTQLKQTLTLKLKQQRHTDAQLAALQQKEQDYQARLKEAHHAHTQLTDKLAALQKQTRAAGSQAPTPPQSLSAILQNRPDIESIVLPTKPVSWFDLNYFWASQPSDFRLSLSLSALLDEIDTLLRRGDSAVRSAQMTEISQIAEQLQRVSKTVNADQLIDLAQSFTRDCRLGMKDNALVRWQPTKQALQKSQRVIYEQLRHV</sequence>
<dbReference type="RefSeq" id="WP_189404652.1">
    <property type="nucleotide sequence ID" value="NZ_BMXP01000002.1"/>
</dbReference>
<feature type="coiled-coil region" evidence="1">
    <location>
        <begin position="630"/>
        <end position="709"/>
    </location>
</feature>
<dbReference type="SUPFAM" id="SSF55785">
    <property type="entry name" value="PYP-like sensor domain (PAS domain)"/>
    <property type="match status" value="1"/>
</dbReference>
<dbReference type="NCBIfam" id="TIGR00229">
    <property type="entry name" value="sensory_box"/>
    <property type="match status" value="1"/>
</dbReference>
<feature type="chain" id="PRO_5037713095" description="PAS domain-containing protein" evidence="4">
    <location>
        <begin position="32"/>
        <end position="855"/>
    </location>
</feature>
<evidence type="ECO:0000259" key="5">
    <source>
        <dbReference type="SMART" id="SM00091"/>
    </source>
</evidence>
<feature type="compositionally biased region" description="Low complexity" evidence="2">
    <location>
        <begin position="414"/>
        <end position="425"/>
    </location>
</feature>
<feature type="coiled-coil region" evidence="1">
    <location>
        <begin position="340"/>
        <end position="392"/>
    </location>
</feature>
<dbReference type="InterPro" id="IPR000014">
    <property type="entry name" value="PAS"/>
</dbReference>
<dbReference type="Pfam" id="PF13426">
    <property type="entry name" value="PAS_9"/>
    <property type="match status" value="2"/>
</dbReference>
<dbReference type="Proteomes" id="UP000631300">
    <property type="component" value="Unassembled WGS sequence"/>
</dbReference>
<evidence type="ECO:0000256" key="1">
    <source>
        <dbReference type="SAM" id="Coils"/>
    </source>
</evidence>
<name>A0A918JJG6_9ALTE</name>
<keyword evidence="4" id="KW-0732">Signal</keyword>
<dbReference type="PANTHER" id="PTHR43941">
    <property type="entry name" value="STRUCTURAL MAINTENANCE OF CHROMOSOMES PROTEIN 2"/>
    <property type="match status" value="1"/>
</dbReference>
<dbReference type="InterPro" id="IPR035965">
    <property type="entry name" value="PAS-like_dom_sf"/>
</dbReference>
<dbReference type="PANTHER" id="PTHR43941:SF1">
    <property type="entry name" value="STRUCTURAL MAINTENANCE OF CHROMOSOMES PROTEIN 2"/>
    <property type="match status" value="1"/>
</dbReference>
<feature type="region of interest" description="Disordered" evidence="2">
    <location>
        <begin position="410"/>
        <end position="441"/>
    </location>
</feature>
<feature type="compositionally biased region" description="Polar residues" evidence="2">
    <location>
        <begin position="426"/>
        <end position="441"/>
    </location>
</feature>
<gene>
    <name evidence="6" type="ORF">GCM10007391_13600</name>
</gene>
<feature type="domain" description="PAS" evidence="5">
    <location>
        <begin position="111"/>
        <end position="178"/>
    </location>
</feature>
<protein>
    <recommendedName>
        <fullName evidence="5">PAS domain-containing protein</fullName>
    </recommendedName>
</protein>
<keyword evidence="7" id="KW-1185">Reference proteome</keyword>
<evidence type="ECO:0000256" key="4">
    <source>
        <dbReference type="SAM" id="SignalP"/>
    </source>
</evidence>
<accession>A0A918JJG6</accession>
<dbReference type="AlphaFoldDB" id="A0A918JJG6"/>
<organism evidence="6 7">
    <name type="scientific">Alteromonas halophila</name>
    <dbReference type="NCBI Taxonomy" id="516698"/>
    <lineage>
        <taxon>Bacteria</taxon>
        <taxon>Pseudomonadati</taxon>
        <taxon>Pseudomonadota</taxon>
        <taxon>Gammaproteobacteria</taxon>
        <taxon>Alteromonadales</taxon>
        <taxon>Alteromonadaceae</taxon>
        <taxon>Alteromonas/Salinimonas group</taxon>
        <taxon>Alteromonas</taxon>
    </lineage>
</organism>
<dbReference type="Gene3D" id="3.30.450.20">
    <property type="entry name" value="PAS domain"/>
    <property type="match status" value="2"/>
</dbReference>
<evidence type="ECO:0000313" key="7">
    <source>
        <dbReference type="Proteomes" id="UP000631300"/>
    </source>
</evidence>
<feature type="transmembrane region" description="Helical" evidence="3">
    <location>
        <begin position="45"/>
        <end position="66"/>
    </location>
</feature>
<keyword evidence="3" id="KW-0812">Transmembrane</keyword>
<keyword evidence="3" id="KW-0472">Membrane</keyword>
<dbReference type="EMBL" id="BMXP01000002">
    <property type="protein sequence ID" value="GGW81659.1"/>
    <property type="molecule type" value="Genomic_DNA"/>
</dbReference>
<dbReference type="GO" id="GO:0000785">
    <property type="term" value="C:chromatin"/>
    <property type="evidence" value="ECO:0007669"/>
    <property type="project" value="TreeGrafter"/>
</dbReference>
<evidence type="ECO:0000256" key="3">
    <source>
        <dbReference type="SAM" id="Phobius"/>
    </source>
</evidence>
<keyword evidence="3" id="KW-1133">Transmembrane helix</keyword>
<keyword evidence="1" id="KW-0175">Coiled coil</keyword>
<feature type="coiled-coil region" evidence="1">
    <location>
        <begin position="450"/>
        <end position="526"/>
    </location>
</feature>
<dbReference type="GO" id="GO:0003682">
    <property type="term" value="F:chromatin binding"/>
    <property type="evidence" value="ECO:0007669"/>
    <property type="project" value="TreeGrafter"/>
</dbReference>
<dbReference type="GO" id="GO:0000793">
    <property type="term" value="C:condensed chromosome"/>
    <property type="evidence" value="ECO:0007669"/>
    <property type="project" value="TreeGrafter"/>
</dbReference>